<evidence type="ECO:0000313" key="2">
    <source>
        <dbReference type="EMBL" id="KAJ8444712.1"/>
    </source>
</evidence>
<gene>
    <name evidence="2" type="ORF">Cgig2_030386</name>
</gene>
<proteinExistence type="predicted"/>
<protein>
    <submittedName>
        <fullName evidence="2">Uncharacterized protein</fullName>
    </submittedName>
</protein>
<name>A0A9Q1KK44_9CARY</name>
<evidence type="ECO:0000313" key="3">
    <source>
        <dbReference type="Proteomes" id="UP001153076"/>
    </source>
</evidence>
<sequence>MRIENIQIEGIHKQYAESNKDGWMKSIKSSKEKTLTGAGIGEELVGIRVDDVDDGERVTAILALPTREIRIRLNDPTLRLRLLLILLSHLLRGSDSDSGSGQGGDPRKPPNQARVWRTAVERWCYTCGLQHPRDGALQLEVYHNGRTFTLDIESSKPVENLKSMIHGFHERASRQKSNGSRGYDELVTCDREDKYHSSLATHQCNRHGSNVGNQTINDGKPSIGEVSWAAKEGVVDIQLRLEPRPRWVKPIKKPLREAVFWVIDPDVLSLIAYVSDQELTRLGEAQSRQALGRAVEVKAREAAVFGLLGNEQAADLRTDRKSAHQSTNNQKN</sequence>
<dbReference type="Proteomes" id="UP001153076">
    <property type="component" value="Unassembled WGS sequence"/>
</dbReference>
<comment type="caution">
    <text evidence="2">The sequence shown here is derived from an EMBL/GenBank/DDBJ whole genome shotgun (WGS) entry which is preliminary data.</text>
</comment>
<dbReference type="EMBL" id="JAKOGI010000091">
    <property type="protein sequence ID" value="KAJ8444712.1"/>
    <property type="molecule type" value="Genomic_DNA"/>
</dbReference>
<keyword evidence="3" id="KW-1185">Reference proteome</keyword>
<organism evidence="2 3">
    <name type="scientific">Carnegiea gigantea</name>
    <dbReference type="NCBI Taxonomy" id="171969"/>
    <lineage>
        <taxon>Eukaryota</taxon>
        <taxon>Viridiplantae</taxon>
        <taxon>Streptophyta</taxon>
        <taxon>Embryophyta</taxon>
        <taxon>Tracheophyta</taxon>
        <taxon>Spermatophyta</taxon>
        <taxon>Magnoliopsida</taxon>
        <taxon>eudicotyledons</taxon>
        <taxon>Gunneridae</taxon>
        <taxon>Pentapetalae</taxon>
        <taxon>Caryophyllales</taxon>
        <taxon>Cactineae</taxon>
        <taxon>Cactaceae</taxon>
        <taxon>Cactoideae</taxon>
        <taxon>Echinocereeae</taxon>
        <taxon>Carnegiea</taxon>
    </lineage>
</organism>
<feature type="region of interest" description="Disordered" evidence="1">
    <location>
        <begin position="94"/>
        <end position="113"/>
    </location>
</feature>
<dbReference type="AlphaFoldDB" id="A0A9Q1KK44"/>
<evidence type="ECO:0000256" key="1">
    <source>
        <dbReference type="SAM" id="MobiDB-lite"/>
    </source>
</evidence>
<reference evidence="2" key="1">
    <citation type="submission" date="2022-04" db="EMBL/GenBank/DDBJ databases">
        <title>Carnegiea gigantea Genome sequencing and assembly v2.</title>
        <authorList>
            <person name="Copetti D."/>
            <person name="Sanderson M.J."/>
            <person name="Burquez A."/>
            <person name="Wojciechowski M.F."/>
        </authorList>
    </citation>
    <scope>NUCLEOTIDE SEQUENCE</scope>
    <source>
        <strain evidence="2">SGP5-SGP5p</strain>
        <tissue evidence="2">Aerial part</tissue>
    </source>
</reference>
<accession>A0A9Q1KK44</accession>